<dbReference type="KEGG" id="marq:MARGE09_P1596"/>
<dbReference type="GO" id="GO:0009279">
    <property type="term" value="C:cell outer membrane"/>
    <property type="evidence" value="ECO:0007669"/>
    <property type="project" value="UniProtKB-SubCell"/>
</dbReference>
<evidence type="ECO:0000313" key="7">
    <source>
        <dbReference type="EMBL" id="BCD97395.1"/>
    </source>
</evidence>
<protein>
    <recommendedName>
        <fullName evidence="9">MipA/OmpV family protein</fullName>
    </recommendedName>
</protein>
<proteinExistence type="inferred from homology"/>
<evidence type="ECO:0000256" key="5">
    <source>
        <dbReference type="ARBA" id="ARBA00023237"/>
    </source>
</evidence>
<evidence type="ECO:0000313" key="8">
    <source>
        <dbReference type="Proteomes" id="UP001320119"/>
    </source>
</evidence>
<sequence length="320" mass="34969">MAVFIRQKLFQGTLPLKGFITLALLLVAVMARLKIVARLVVLAPILLLSIGLSVSSLVYAEANPPSSPNALTATTGKPRWELGFGIGGQALPDYRGSNQTHIKALPLPLILYTGRYIKINRDGARGELFENSRIQFNLSADAALSGDGEDNTARAGMPELDSAFEAGPSLNIRLSGPSFNDGWALRFPARVVVTLGGEGVRQRGYVFNPRLVWRKPVIFGGWNLGVSLGALWGSDKYHSYYYAVAPEYATQARPVYEARAGYSGSYSKISLRRRWSSGWLLGVYLRYDNLSGATFEHSPLVRTEHYGAIGFGLGKTLWAL</sequence>
<feature type="transmembrane region" description="Helical" evidence="6">
    <location>
        <begin position="14"/>
        <end position="33"/>
    </location>
</feature>
<keyword evidence="8" id="KW-1185">Reference proteome</keyword>
<keyword evidence="4 6" id="KW-0472">Membrane</keyword>
<dbReference type="Pfam" id="PF06629">
    <property type="entry name" value="MipA"/>
    <property type="match status" value="1"/>
</dbReference>
<dbReference type="EMBL" id="AP023086">
    <property type="protein sequence ID" value="BCD97395.1"/>
    <property type="molecule type" value="Genomic_DNA"/>
</dbReference>
<evidence type="ECO:0008006" key="9">
    <source>
        <dbReference type="Google" id="ProtNLM"/>
    </source>
</evidence>
<dbReference type="AlphaFoldDB" id="A0AAN2BJX4"/>
<dbReference type="Proteomes" id="UP001320119">
    <property type="component" value="Chromosome"/>
</dbReference>
<dbReference type="PANTHER" id="PTHR38776">
    <property type="entry name" value="MLTA-INTERACTING PROTEIN-RELATED"/>
    <property type="match status" value="1"/>
</dbReference>
<keyword evidence="6" id="KW-0812">Transmembrane</keyword>
<dbReference type="InterPro" id="IPR010583">
    <property type="entry name" value="MipA"/>
</dbReference>
<organism evidence="7 8">
    <name type="scientific">Marinagarivorans cellulosilyticus</name>
    <dbReference type="NCBI Taxonomy" id="2721545"/>
    <lineage>
        <taxon>Bacteria</taxon>
        <taxon>Pseudomonadati</taxon>
        <taxon>Pseudomonadota</taxon>
        <taxon>Gammaproteobacteria</taxon>
        <taxon>Cellvibrionales</taxon>
        <taxon>Cellvibrionaceae</taxon>
        <taxon>Marinagarivorans</taxon>
    </lineage>
</organism>
<evidence type="ECO:0000256" key="2">
    <source>
        <dbReference type="ARBA" id="ARBA00005722"/>
    </source>
</evidence>
<gene>
    <name evidence="7" type="ORF">MARGE09_P1596</name>
</gene>
<keyword evidence="5" id="KW-0998">Cell outer membrane</keyword>
<feature type="transmembrane region" description="Helical" evidence="6">
    <location>
        <begin position="40"/>
        <end position="60"/>
    </location>
</feature>
<evidence type="ECO:0000256" key="4">
    <source>
        <dbReference type="ARBA" id="ARBA00023136"/>
    </source>
</evidence>
<reference evidence="7 8" key="1">
    <citation type="journal article" date="2022" name="IScience">
        <title>An ultrasensitive nanofiber-based assay for enzymatic hydrolysis and deep-sea microbial degradation of cellulose.</title>
        <authorList>
            <person name="Tsudome M."/>
            <person name="Tachioka M."/>
            <person name="Miyazaki M."/>
            <person name="Uchimura K."/>
            <person name="Tsuda M."/>
            <person name="Takaki Y."/>
            <person name="Deguchi S."/>
        </authorList>
    </citation>
    <scope>NUCLEOTIDE SEQUENCE [LARGE SCALE GENOMIC DNA]</scope>
    <source>
        <strain evidence="7 8">GE09</strain>
    </source>
</reference>
<accession>A0AAN2BJX4</accession>
<evidence type="ECO:0000256" key="6">
    <source>
        <dbReference type="SAM" id="Phobius"/>
    </source>
</evidence>
<evidence type="ECO:0000256" key="3">
    <source>
        <dbReference type="ARBA" id="ARBA00022729"/>
    </source>
</evidence>
<evidence type="ECO:0000256" key="1">
    <source>
        <dbReference type="ARBA" id="ARBA00004442"/>
    </source>
</evidence>
<name>A0AAN2BJX4_9GAMM</name>
<comment type="similarity">
    <text evidence="2">Belongs to the MipA/OmpV family.</text>
</comment>
<comment type="subcellular location">
    <subcellularLocation>
        <location evidence="1">Cell outer membrane</location>
    </subcellularLocation>
</comment>
<keyword evidence="3" id="KW-0732">Signal</keyword>
<keyword evidence="6" id="KW-1133">Transmembrane helix</keyword>
<dbReference type="PANTHER" id="PTHR38776:SF1">
    <property type="entry name" value="MLTA-INTERACTING PROTEIN-RELATED"/>
    <property type="match status" value="1"/>
</dbReference>